<protein>
    <submittedName>
        <fullName evidence="1">Uncharacterized protein</fullName>
    </submittedName>
</protein>
<comment type="caution">
    <text evidence="1">The sequence shown here is derived from an EMBL/GenBank/DDBJ whole genome shotgun (WGS) entry which is preliminary data.</text>
</comment>
<sequence length="136" mass="15493">MCIVMHSEKFSFTSASIRKLDNVGLPLQMALYVIEECKSKLSDFKGSIGQNAVLARNLGYTTFVSVCKILGEEEDDPPADHSPEKYHLLKFTSVMLCDFKRLFSSPYKNILSNRQDSMTTKNLQKYLSDSLLHFKE</sequence>
<evidence type="ECO:0000313" key="1">
    <source>
        <dbReference type="EMBL" id="KAJ8886566.1"/>
    </source>
</evidence>
<keyword evidence="2" id="KW-1185">Reference proteome</keyword>
<reference evidence="1 2" key="1">
    <citation type="submission" date="2023-02" db="EMBL/GenBank/DDBJ databases">
        <title>LHISI_Scaffold_Assembly.</title>
        <authorList>
            <person name="Stuart O.P."/>
            <person name="Cleave R."/>
            <person name="Magrath M.J.L."/>
            <person name="Mikheyev A.S."/>
        </authorList>
    </citation>
    <scope>NUCLEOTIDE SEQUENCE [LARGE SCALE GENOMIC DNA]</scope>
    <source>
        <strain evidence="1">Daus_M_001</strain>
        <tissue evidence="1">Leg muscle</tissue>
    </source>
</reference>
<accession>A0ABQ9HR63</accession>
<gene>
    <name evidence="1" type="ORF">PR048_012778</name>
</gene>
<proteinExistence type="predicted"/>
<organism evidence="1 2">
    <name type="scientific">Dryococelus australis</name>
    <dbReference type="NCBI Taxonomy" id="614101"/>
    <lineage>
        <taxon>Eukaryota</taxon>
        <taxon>Metazoa</taxon>
        <taxon>Ecdysozoa</taxon>
        <taxon>Arthropoda</taxon>
        <taxon>Hexapoda</taxon>
        <taxon>Insecta</taxon>
        <taxon>Pterygota</taxon>
        <taxon>Neoptera</taxon>
        <taxon>Polyneoptera</taxon>
        <taxon>Phasmatodea</taxon>
        <taxon>Verophasmatodea</taxon>
        <taxon>Anareolatae</taxon>
        <taxon>Phasmatidae</taxon>
        <taxon>Eurycanthinae</taxon>
        <taxon>Dryococelus</taxon>
    </lineage>
</organism>
<feature type="non-terminal residue" evidence="1">
    <location>
        <position position="136"/>
    </location>
</feature>
<dbReference type="Proteomes" id="UP001159363">
    <property type="component" value="Chromosome X"/>
</dbReference>
<evidence type="ECO:0000313" key="2">
    <source>
        <dbReference type="Proteomes" id="UP001159363"/>
    </source>
</evidence>
<dbReference type="EMBL" id="JARBHB010000004">
    <property type="protein sequence ID" value="KAJ8886566.1"/>
    <property type="molecule type" value="Genomic_DNA"/>
</dbReference>
<name>A0ABQ9HR63_9NEOP</name>